<evidence type="ECO:0000256" key="1">
    <source>
        <dbReference type="ARBA" id="ARBA00004651"/>
    </source>
</evidence>
<feature type="transmembrane region" description="Helical" evidence="7">
    <location>
        <begin position="51"/>
        <end position="71"/>
    </location>
</feature>
<comment type="subcellular location">
    <subcellularLocation>
        <location evidence="1">Cell membrane</location>
        <topology evidence="1">Multi-pass membrane protein</topology>
    </subcellularLocation>
</comment>
<dbReference type="PANTHER" id="PTHR42718:SF46">
    <property type="entry name" value="BLR6921 PROTEIN"/>
    <property type="match status" value="1"/>
</dbReference>
<dbReference type="FunFam" id="1.20.1720.10:FF:000001">
    <property type="entry name" value="Putative multidrug resistance protein MdtD"/>
    <property type="match status" value="1"/>
</dbReference>
<dbReference type="SUPFAM" id="SSF103473">
    <property type="entry name" value="MFS general substrate transporter"/>
    <property type="match status" value="1"/>
</dbReference>
<evidence type="ECO:0000256" key="3">
    <source>
        <dbReference type="ARBA" id="ARBA00022475"/>
    </source>
</evidence>
<proteinExistence type="predicted"/>
<dbReference type="EMBL" id="UGDD01000002">
    <property type="protein sequence ID" value="STJ57767.1"/>
    <property type="molecule type" value="Genomic_DNA"/>
</dbReference>
<feature type="transmembrane region" description="Helical" evidence="7">
    <location>
        <begin position="264"/>
        <end position="285"/>
    </location>
</feature>
<keyword evidence="4 7" id="KW-0812">Transmembrane</keyword>
<feature type="transmembrane region" description="Helical" evidence="7">
    <location>
        <begin position="78"/>
        <end position="97"/>
    </location>
</feature>
<evidence type="ECO:0000313" key="10">
    <source>
        <dbReference type="Proteomes" id="UP000254503"/>
    </source>
</evidence>
<evidence type="ECO:0000256" key="2">
    <source>
        <dbReference type="ARBA" id="ARBA00022448"/>
    </source>
</evidence>
<dbReference type="InterPro" id="IPR020846">
    <property type="entry name" value="MFS_dom"/>
</dbReference>
<evidence type="ECO:0000256" key="5">
    <source>
        <dbReference type="ARBA" id="ARBA00022989"/>
    </source>
</evidence>
<dbReference type="PROSITE" id="PS50850">
    <property type="entry name" value="MFS"/>
    <property type="match status" value="1"/>
</dbReference>
<evidence type="ECO:0000313" key="9">
    <source>
        <dbReference type="EMBL" id="STJ57767.1"/>
    </source>
</evidence>
<evidence type="ECO:0000256" key="4">
    <source>
        <dbReference type="ARBA" id="ARBA00022692"/>
    </source>
</evidence>
<keyword evidence="5 7" id="KW-1133">Transmembrane helix</keyword>
<evidence type="ECO:0000256" key="6">
    <source>
        <dbReference type="ARBA" id="ARBA00023136"/>
    </source>
</evidence>
<dbReference type="Proteomes" id="UP000254503">
    <property type="component" value="Unassembled WGS sequence"/>
</dbReference>
<name>A0A376X6F2_ECOLX</name>
<dbReference type="Gene3D" id="1.20.1720.10">
    <property type="entry name" value="Multidrug resistance protein D"/>
    <property type="match status" value="1"/>
</dbReference>
<dbReference type="PANTHER" id="PTHR42718">
    <property type="entry name" value="MAJOR FACILITATOR SUPERFAMILY MULTIDRUG TRANSPORTER MFSC"/>
    <property type="match status" value="1"/>
</dbReference>
<dbReference type="AlphaFoldDB" id="A0A376X6F2"/>
<organism evidence="9 10">
    <name type="scientific">Escherichia coli</name>
    <dbReference type="NCBI Taxonomy" id="562"/>
    <lineage>
        <taxon>Bacteria</taxon>
        <taxon>Pseudomonadati</taxon>
        <taxon>Pseudomonadota</taxon>
        <taxon>Gammaproteobacteria</taxon>
        <taxon>Enterobacterales</taxon>
        <taxon>Enterobacteriaceae</taxon>
        <taxon>Escherichia</taxon>
    </lineage>
</organism>
<reference evidence="9 10" key="1">
    <citation type="submission" date="2018-06" db="EMBL/GenBank/DDBJ databases">
        <authorList>
            <consortium name="Pathogen Informatics"/>
            <person name="Doyle S."/>
        </authorList>
    </citation>
    <scope>NUCLEOTIDE SEQUENCE [LARGE SCALE GENOMIC DNA]</scope>
    <source>
        <strain evidence="9 10">NCTC9045</strain>
    </source>
</reference>
<evidence type="ECO:0000259" key="8">
    <source>
        <dbReference type="PROSITE" id="PS50850"/>
    </source>
</evidence>
<keyword evidence="2" id="KW-0813">Transport</keyword>
<sequence>MSDKKKRSMAGLPWIAAMAFFMQALDATILNTALPAIAHSLNRSPLAMQSAIISYTLTVAMLIPVSGWLADRFGTRRIFTLAVSLFTLGSLACALSNSLPQLVVFRVIQGIGGAMMMPVARLALLRAYPRNELLPVLNFVAMPGLVGPILGPVLGGVLVTWATWHWIFLINIPIGIAGLLYARKHMPNFTTARRRFDITGFLLFGLSLVLFSSGIELFGEKIVASWIALTVIVTSIGLLLLYILHARRTPNPLISLDLFKTRTFSIGIVGNIATRLGTGCVPFLIH</sequence>
<dbReference type="InterPro" id="IPR011701">
    <property type="entry name" value="MFS"/>
</dbReference>
<dbReference type="Pfam" id="PF07690">
    <property type="entry name" value="MFS_1"/>
    <property type="match status" value="1"/>
</dbReference>
<dbReference type="GO" id="GO:0022857">
    <property type="term" value="F:transmembrane transporter activity"/>
    <property type="evidence" value="ECO:0007669"/>
    <property type="project" value="InterPro"/>
</dbReference>
<dbReference type="PRINTS" id="PR01036">
    <property type="entry name" value="TCRTETB"/>
</dbReference>
<feature type="transmembrane region" description="Helical" evidence="7">
    <location>
        <begin position="164"/>
        <end position="182"/>
    </location>
</feature>
<feature type="transmembrane region" description="Helical" evidence="7">
    <location>
        <begin position="194"/>
        <end position="211"/>
    </location>
</feature>
<feature type="transmembrane region" description="Helical" evidence="7">
    <location>
        <begin position="223"/>
        <end position="244"/>
    </location>
</feature>
<keyword evidence="6 7" id="KW-0472">Membrane</keyword>
<feature type="transmembrane region" description="Helical" evidence="7">
    <location>
        <begin position="136"/>
        <end position="158"/>
    </location>
</feature>
<gene>
    <name evidence="9" type="primary">hsrA_1</name>
    <name evidence="9" type="ORF">NCTC9045_05835</name>
</gene>
<feature type="transmembrane region" description="Helical" evidence="7">
    <location>
        <begin position="103"/>
        <end position="124"/>
    </location>
</feature>
<evidence type="ECO:0000256" key="7">
    <source>
        <dbReference type="SAM" id="Phobius"/>
    </source>
</evidence>
<protein>
    <submittedName>
        <fullName evidence="9">Major facilitator superfamily protein</fullName>
    </submittedName>
</protein>
<dbReference type="GO" id="GO:0005886">
    <property type="term" value="C:plasma membrane"/>
    <property type="evidence" value="ECO:0007669"/>
    <property type="project" value="UniProtKB-SubCell"/>
</dbReference>
<keyword evidence="3" id="KW-1003">Cell membrane</keyword>
<feature type="domain" description="Major facilitator superfamily (MFS) profile" evidence="8">
    <location>
        <begin position="12"/>
        <end position="286"/>
    </location>
</feature>
<accession>A0A376X6F2</accession>
<dbReference type="InterPro" id="IPR036259">
    <property type="entry name" value="MFS_trans_sf"/>
</dbReference>